<evidence type="ECO:0000259" key="18">
    <source>
        <dbReference type="Pfam" id="PF00694"/>
    </source>
</evidence>
<dbReference type="Gene3D" id="3.20.19.10">
    <property type="entry name" value="Aconitase, domain 4"/>
    <property type="match status" value="1"/>
</dbReference>
<dbReference type="NCBIfam" id="NF009520">
    <property type="entry name" value="PRK12881.1"/>
    <property type="match status" value="1"/>
</dbReference>
<dbReference type="AlphaFoldDB" id="A0A7W6FSJ8"/>
<comment type="pathway">
    <text evidence="5">Organic acid metabolism; propanoate degradation.</text>
</comment>
<evidence type="ECO:0000256" key="8">
    <source>
        <dbReference type="ARBA" id="ARBA00022485"/>
    </source>
</evidence>
<dbReference type="InterPro" id="IPR015931">
    <property type="entry name" value="Acnase/IPM_dHydase_lsu_aba_1/3"/>
</dbReference>
<comment type="cofactor">
    <cofactor evidence="2">
        <name>[4Fe-4S] cluster</name>
        <dbReference type="ChEBI" id="CHEBI:49883"/>
    </cofactor>
</comment>
<evidence type="ECO:0000256" key="4">
    <source>
        <dbReference type="ARBA" id="ARBA00004717"/>
    </source>
</evidence>
<dbReference type="InterPro" id="IPR036008">
    <property type="entry name" value="Aconitase_4Fe-4S_dom"/>
</dbReference>
<dbReference type="FunFam" id="3.30.499.10:FF:000020">
    <property type="entry name" value="Aconitate hydratase A"/>
    <property type="match status" value="1"/>
</dbReference>
<organism evidence="19 20">
    <name type="scientific">Aureimonas phyllosphaerae</name>
    <dbReference type="NCBI Taxonomy" id="1166078"/>
    <lineage>
        <taxon>Bacteria</taxon>
        <taxon>Pseudomonadati</taxon>
        <taxon>Pseudomonadota</taxon>
        <taxon>Alphaproteobacteria</taxon>
        <taxon>Hyphomicrobiales</taxon>
        <taxon>Aurantimonadaceae</taxon>
        <taxon>Aureimonas</taxon>
    </lineage>
</organism>
<dbReference type="InterPro" id="IPR001030">
    <property type="entry name" value="Acoase/IPM_deHydtase_lsu_aba"/>
</dbReference>
<dbReference type="SUPFAM" id="SSF52016">
    <property type="entry name" value="LeuD/IlvD-like"/>
    <property type="match status" value="1"/>
</dbReference>
<dbReference type="FunFam" id="3.20.19.10:FF:000001">
    <property type="entry name" value="Aconitate hydratase"/>
    <property type="match status" value="1"/>
</dbReference>
<dbReference type="NCBIfam" id="TIGR01341">
    <property type="entry name" value="aconitase_1"/>
    <property type="match status" value="1"/>
</dbReference>
<proteinExistence type="inferred from homology"/>
<comment type="similarity">
    <text evidence="6 16">Belongs to the aconitase/IPM isomerase family.</text>
</comment>
<comment type="pathway">
    <text evidence="4">Carbohydrate metabolism; tricarboxylic acid cycle; isocitrate from oxaloacetate: step 2/2.</text>
</comment>
<dbReference type="GO" id="GO:0003723">
    <property type="term" value="F:RNA binding"/>
    <property type="evidence" value="ECO:0007669"/>
    <property type="project" value="UniProtKB-KW"/>
</dbReference>
<dbReference type="InterPro" id="IPR044137">
    <property type="entry name" value="AcnA_IRP_Swivel"/>
</dbReference>
<dbReference type="InterPro" id="IPR015928">
    <property type="entry name" value="Aconitase/3IPM_dehydase_swvl"/>
</dbReference>
<evidence type="ECO:0000256" key="16">
    <source>
        <dbReference type="RuleBase" id="RU361275"/>
    </source>
</evidence>
<keyword evidence="20" id="KW-1185">Reference proteome</keyword>
<keyword evidence="11" id="KW-0694">RNA-binding</keyword>
<dbReference type="RefSeq" id="WP_090961554.1">
    <property type="nucleotide sequence ID" value="NZ_FOOA01000004.1"/>
</dbReference>
<sequence>MSHPDSFKSRKTLDVGGKTYVYFDLKEAERNGLTGASRLPYSLKVILENLLRNEDDRTVKADDIRAMVKWLDDKGSAGHEIAYRPARVLMQDFTGVPAVVDLAAMRDATETLGADPNKINPLVPVDLVIDHSVMVDYFGQPDSFAKNVDVEYDRNGERYTFLRWGSGAFQNFRVVPPGTGICHQVNLEYLAQTVWTKDENGETIAYPDTLVGTDSHTTMVNGLAVLGWGVGGIEAEAAMLGQPISMLIPEVIGFRLDGKLPEGTTATDLVLTVTEMLRKKGVVGKFVEFFGPGLANLTLEDQATIANMAPEYGATCGFFPIDKDTVAYLEATGRDKQRIALVEAYAKAQGMWFDASAEEPVFTDTLSLDLGSVVPSLAGPKRPQDRVALTEASSKFRTALTELQGGRKKSELPSSVGDSRFMDEGAVPPAQTPDTVRHPVEGATHGISDGDVVIAAITSCTNTSNPNVLVAAGLVARKAAALGLKPKPWVKTSLAPGSQVVTEYLEKADLQKDLDALGFNLVGYGCTTCIGNSGPLAEPISEAINKNDLVAVSVLSGNRNFEGRVNPDVRANYLASPPLVVAYAIAGSMFVDITKDPLGQDQNGNDVFLKDIWPTTQEVSEIVRKTVTRDLFESRYSDVFKGDPNWQKIAVSGGLTYDWDDRSTYVQNPPYFEGMSMTPEAVTDIKNARVLALFLDSITTDHISPAGSIKKNGPAGEYLVSHQVRPVDFNSYGARRGNHEVMMRGTFANIRIKNQMVPGIEGGITKHFPSGEQLPIYDAAMKYQEDEVPLVIFAGKEYGTGSSRDWAAKGTVLLGVRAVIAQSFERIHRSNLVGMGVVPFVFQEGTSWQSLGLTGDETVTIEGLTEVRPRQTMNATITRANGEVLTVPLLCRIDTLDELEYFKNGGILHYVLRQLAA</sequence>
<dbReference type="PANTHER" id="PTHR11670">
    <property type="entry name" value="ACONITASE/IRON-RESPONSIVE ELEMENT FAMILY MEMBER"/>
    <property type="match status" value="1"/>
</dbReference>
<evidence type="ECO:0000256" key="2">
    <source>
        <dbReference type="ARBA" id="ARBA00001966"/>
    </source>
</evidence>
<accession>A0A7W6FSJ8</accession>
<keyword evidence="14 16" id="KW-0456">Lyase</keyword>
<dbReference type="InterPro" id="IPR006249">
    <property type="entry name" value="Aconitase/IRP2"/>
</dbReference>
<comment type="subunit">
    <text evidence="7">Monomer.</text>
</comment>
<dbReference type="InterPro" id="IPR000573">
    <property type="entry name" value="AconitaseA/IPMdHydase_ssu_swvl"/>
</dbReference>
<dbReference type="PROSITE" id="PS00450">
    <property type="entry name" value="ACONITASE_1"/>
    <property type="match status" value="1"/>
</dbReference>
<keyword evidence="13 16" id="KW-0411">Iron-sulfur</keyword>
<comment type="function">
    <text evidence="3">Involved in the catabolism of short chain fatty acids (SCFA) via the tricarboxylic acid (TCA)(acetyl degradation route) and probably the 2-methylcitrate cycle I (propionate degradation route). Catalyzes the reversible isomerization of citrate to isocitrate via cis-aconitate. Could catalyze the hydration of 2-methyl-cis-aconitate to yield (2R,3S)-2-methylisocitrate. The apo form of AcnA functions as a RNA-binding regulatory protein.</text>
</comment>
<evidence type="ECO:0000259" key="17">
    <source>
        <dbReference type="Pfam" id="PF00330"/>
    </source>
</evidence>
<dbReference type="PRINTS" id="PR00415">
    <property type="entry name" value="ACONITASE"/>
</dbReference>
<evidence type="ECO:0000256" key="12">
    <source>
        <dbReference type="ARBA" id="ARBA00023004"/>
    </source>
</evidence>
<keyword evidence="12 16" id="KW-0408">Iron</keyword>
<dbReference type="GO" id="GO:0046872">
    <property type="term" value="F:metal ion binding"/>
    <property type="evidence" value="ECO:0007669"/>
    <property type="project" value="UniProtKB-KW"/>
</dbReference>
<gene>
    <name evidence="19" type="ORF">GGR05_000147</name>
</gene>
<evidence type="ECO:0000313" key="20">
    <source>
        <dbReference type="Proteomes" id="UP000531216"/>
    </source>
</evidence>
<evidence type="ECO:0000313" key="19">
    <source>
        <dbReference type="EMBL" id="MBB3934036.1"/>
    </source>
</evidence>
<dbReference type="SUPFAM" id="SSF53732">
    <property type="entry name" value="Aconitase iron-sulfur domain"/>
    <property type="match status" value="1"/>
</dbReference>
<evidence type="ECO:0000256" key="3">
    <source>
        <dbReference type="ARBA" id="ARBA00002737"/>
    </source>
</evidence>
<protein>
    <recommendedName>
        <fullName evidence="16">Aconitate hydratase</fullName>
        <shortName evidence="16">Aconitase</shortName>
        <ecNumber evidence="16">4.2.1.3</ecNumber>
    </recommendedName>
</protein>
<feature type="domain" description="Aconitase A/isopropylmalate dehydratase small subunit swivel" evidence="18">
    <location>
        <begin position="719"/>
        <end position="844"/>
    </location>
</feature>
<comment type="catalytic activity">
    <reaction evidence="15 16">
        <text>citrate = D-threo-isocitrate</text>
        <dbReference type="Rhea" id="RHEA:10336"/>
        <dbReference type="ChEBI" id="CHEBI:15562"/>
        <dbReference type="ChEBI" id="CHEBI:16947"/>
        <dbReference type="EC" id="4.2.1.3"/>
    </reaction>
</comment>
<comment type="function">
    <text evidence="16">Catalyzes the isomerization of citrate to isocitrate via cis-aconitate.</text>
</comment>
<dbReference type="Pfam" id="PF00330">
    <property type="entry name" value="Aconitase"/>
    <property type="match status" value="1"/>
</dbReference>
<dbReference type="GO" id="GO:0006099">
    <property type="term" value="P:tricarboxylic acid cycle"/>
    <property type="evidence" value="ECO:0007669"/>
    <property type="project" value="UniProtKB-UniPathway"/>
</dbReference>
<evidence type="ECO:0000256" key="15">
    <source>
        <dbReference type="ARBA" id="ARBA00023501"/>
    </source>
</evidence>
<name>A0A7W6FSJ8_9HYPH</name>
<dbReference type="Gene3D" id="3.30.499.10">
    <property type="entry name" value="Aconitase, domain 3"/>
    <property type="match status" value="2"/>
</dbReference>
<comment type="catalytic activity">
    <reaction evidence="1">
        <text>(2S,3R)-3-hydroxybutane-1,2,3-tricarboxylate = 2-methyl-cis-aconitate + H2O</text>
        <dbReference type="Rhea" id="RHEA:17941"/>
        <dbReference type="ChEBI" id="CHEBI:15377"/>
        <dbReference type="ChEBI" id="CHEBI:57429"/>
        <dbReference type="ChEBI" id="CHEBI:57872"/>
        <dbReference type="EC" id="4.2.1.99"/>
    </reaction>
</comment>
<reference evidence="19 20" key="1">
    <citation type="submission" date="2020-08" db="EMBL/GenBank/DDBJ databases">
        <title>Genomic Encyclopedia of Type Strains, Phase IV (KMG-IV): sequencing the most valuable type-strain genomes for metagenomic binning, comparative biology and taxonomic classification.</title>
        <authorList>
            <person name="Goeker M."/>
        </authorList>
    </citation>
    <scope>NUCLEOTIDE SEQUENCE [LARGE SCALE GENOMIC DNA]</scope>
    <source>
        <strain evidence="19 20">DSM 25024</strain>
    </source>
</reference>
<evidence type="ECO:0000256" key="5">
    <source>
        <dbReference type="ARBA" id="ARBA00005026"/>
    </source>
</evidence>
<dbReference type="CDD" id="cd01586">
    <property type="entry name" value="AcnA_IRP"/>
    <property type="match status" value="1"/>
</dbReference>
<dbReference type="CDD" id="cd01580">
    <property type="entry name" value="AcnA_IRP_Swivel"/>
    <property type="match status" value="1"/>
</dbReference>
<dbReference type="Proteomes" id="UP000531216">
    <property type="component" value="Unassembled WGS sequence"/>
</dbReference>
<evidence type="ECO:0000256" key="10">
    <source>
        <dbReference type="ARBA" id="ARBA00022723"/>
    </source>
</evidence>
<dbReference type="Gene3D" id="6.10.190.10">
    <property type="match status" value="1"/>
</dbReference>
<dbReference type="Pfam" id="PF00694">
    <property type="entry name" value="Aconitase_C"/>
    <property type="match status" value="1"/>
</dbReference>
<dbReference type="OrthoDB" id="9764318at2"/>
<dbReference type="InterPro" id="IPR018136">
    <property type="entry name" value="Aconitase_4Fe-4S_BS"/>
</dbReference>
<evidence type="ECO:0000256" key="9">
    <source>
        <dbReference type="ARBA" id="ARBA00022532"/>
    </source>
</evidence>
<comment type="caution">
    <text evidence="19">The sequence shown here is derived from an EMBL/GenBank/DDBJ whole genome shotgun (WGS) entry which is preliminary data.</text>
</comment>
<dbReference type="EMBL" id="JACIDO010000001">
    <property type="protein sequence ID" value="MBB3934036.1"/>
    <property type="molecule type" value="Genomic_DNA"/>
</dbReference>
<keyword evidence="8 16" id="KW-0004">4Fe-4S</keyword>
<evidence type="ECO:0000256" key="11">
    <source>
        <dbReference type="ARBA" id="ARBA00022884"/>
    </source>
</evidence>
<dbReference type="PROSITE" id="PS01244">
    <property type="entry name" value="ACONITASE_2"/>
    <property type="match status" value="1"/>
</dbReference>
<dbReference type="FunFam" id="3.30.499.10:FF:000002">
    <property type="entry name" value="Aconitate hydratase"/>
    <property type="match status" value="1"/>
</dbReference>
<evidence type="ECO:0000256" key="6">
    <source>
        <dbReference type="ARBA" id="ARBA00007185"/>
    </source>
</evidence>
<dbReference type="EC" id="4.2.1.3" evidence="16"/>
<evidence type="ECO:0000256" key="7">
    <source>
        <dbReference type="ARBA" id="ARBA00011245"/>
    </source>
</evidence>
<feature type="domain" description="Aconitase/3-isopropylmalate dehydratase large subunit alpha/beta/alpha" evidence="17">
    <location>
        <begin position="77"/>
        <end position="587"/>
    </location>
</feature>
<evidence type="ECO:0000256" key="14">
    <source>
        <dbReference type="ARBA" id="ARBA00023239"/>
    </source>
</evidence>
<keyword evidence="10" id="KW-0479">Metal-binding</keyword>
<dbReference type="NCBIfam" id="NF006757">
    <property type="entry name" value="PRK09277.1"/>
    <property type="match status" value="1"/>
</dbReference>
<evidence type="ECO:0000256" key="1">
    <source>
        <dbReference type="ARBA" id="ARBA00000118"/>
    </source>
</evidence>
<dbReference type="GO" id="GO:0003994">
    <property type="term" value="F:aconitate hydratase activity"/>
    <property type="evidence" value="ECO:0007669"/>
    <property type="project" value="UniProtKB-EC"/>
</dbReference>
<evidence type="ECO:0000256" key="13">
    <source>
        <dbReference type="ARBA" id="ARBA00023014"/>
    </source>
</evidence>
<dbReference type="GO" id="GO:0047456">
    <property type="term" value="F:2-methylisocitrate dehydratase activity"/>
    <property type="evidence" value="ECO:0007669"/>
    <property type="project" value="UniProtKB-EC"/>
</dbReference>
<dbReference type="UniPathway" id="UPA00223">
    <property type="reaction ID" value="UER00718"/>
</dbReference>
<keyword evidence="9" id="KW-0816">Tricarboxylic acid cycle</keyword>
<dbReference type="GO" id="GO:0051539">
    <property type="term" value="F:4 iron, 4 sulfur cluster binding"/>
    <property type="evidence" value="ECO:0007669"/>
    <property type="project" value="UniProtKB-KW"/>
</dbReference>